<accession>A0AAV8VH59</accession>
<evidence type="ECO:0000256" key="1">
    <source>
        <dbReference type="SAM" id="MobiDB-lite"/>
    </source>
</evidence>
<sequence length="75" mass="8032">MSENAGVAALPRRHGAESKFHGVVARPVCAKNTTPEERPDGVATPGPARPPVTSRTFMEFYESSLNVLINLEAVV</sequence>
<evidence type="ECO:0000313" key="3">
    <source>
        <dbReference type="Proteomes" id="UP001159042"/>
    </source>
</evidence>
<dbReference type="EMBL" id="JANEYG010000092">
    <property type="protein sequence ID" value="KAJ8913533.1"/>
    <property type="molecule type" value="Genomic_DNA"/>
</dbReference>
<evidence type="ECO:0000313" key="2">
    <source>
        <dbReference type="EMBL" id="KAJ8913533.1"/>
    </source>
</evidence>
<feature type="region of interest" description="Disordered" evidence="1">
    <location>
        <begin position="31"/>
        <end position="50"/>
    </location>
</feature>
<keyword evidence="3" id="KW-1185">Reference proteome</keyword>
<reference evidence="2 3" key="1">
    <citation type="journal article" date="2023" name="Insect Mol. Biol.">
        <title>Genome sequencing provides insights into the evolution of gene families encoding plant cell wall-degrading enzymes in longhorned beetles.</title>
        <authorList>
            <person name="Shin N.R."/>
            <person name="Okamura Y."/>
            <person name="Kirsch R."/>
            <person name="Pauchet Y."/>
        </authorList>
    </citation>
    <scope>NUCLEOTIDE SEQUENCE [LARGE SCALE GENOMIC DNA]</scope>
    <source>
        <strain evidence="2">EAD_L_NR</strain>
    </source>
</reference>
<comment type="caution">
    <text evidence="2">The sequence shown here is derived from an EMBL/GenBank/DDBJ whole genome shotgun (WGS) entry which is preliminary data.</text>
</comment>
<dbReference type="Proteomes" id="UP001159042">
    <property type="component" value="Unassembled WGS sequence"/>
</dbReference>
<dbReference type="AlphaFoldDB" id="A0AAV8VH59"/>
<gene>
    <name evidence="2" type="ORF">NQ315_017084</name>
</gene>
<name>A0AAV8VH59_9CUCU</name>
<protein>
    <submittedName>
        <fullName evidence="2">Uncharacterized protein</fullName>
    </submittedName>
</protein>
<proteinExistence type="predicted"/>
<organism evidence="2 3">
    <name type="scientific">Exocentrus adspersus</name>
    <dbReference type="NCBI Taxonomy" id="1586481"/>
    <lineage>
        <taxon>Eukaryota</taxon>
        <taxon>Metazoa</taxon>
        <taxon>Ecdysozoa</taxon>
        <taxon>Arthropoda</taxon>
        <taxon>Hexapoda</taxon>
        <taxon>Insecta</taxon>
        <taxon>Pterygota</taxon>
        <taxon>Neoptera</taxon>
        <taxon>Endopterygota</taxon>
        <taxon>Coleoptera</taxon>
        <taxon>Polyphaga</taxon>
        <taxon>Cucujiformia</taxon>
        <taxon>Chrysomeloidea</taxon>
        <taxon>Cerambycidae</taxon>
        <taxon>Lamiinae</taxon>
        <taxon>Acanthocinini</taxon>
        <taxon>Exocentrus</taxon>
    </lineage>
</organism>